<dbReference type="STRING" id="33097.A0A150G6N4"/>
<dbReference type="Pfam" id="PF01734">
    <property type="entry name" value="Patatin"/>
    <property type="match status" value="1"/>
</dbReference>
<keyword evidence="1 2" id="KW-0443">Lipid metabolism</keyword>
<dbReference type="InterPro" id="IPR002641">
    <property type="entry name" value="PNPLA_dom"/>
</dbReference>
<comment type="function">
    <text evidence="2">Lipolytic acyl hydrolase (LAH).</text>
</comment>
<comment type="domain">
    <text evidence="2">The nitrogen atoms of the two glycine residues in the GGXR motif define the oxyanion hole, and stabilize the oxyanion that forms during the nucleophilic attack by the catalytic serine during substrate cleavage.</text>
</comment>
<accession>A0A150G6N4</accession>
<dbReference type="GO" id="GO:0019433">
    <property type="term" value="P:triglyceride catabolic process"/>
    <property type="evidence" value="ECO:0007669"/>
    <property type="project" value="TreeGrafter"/>
</dbReference>
<dbReference type="GO" id="GO:0005811">
    <property type="term" value="C:lipid droplet"/>
    <property type="evidence" value="ECO:0007669"/>
    <property type="project" value="TreeGrafter"/>
</dbReference>
<reference evidence="5" key="1">
    <citation type="journal article" date="2016" name="Nat. Commun.">
        <title>The Gonium pectorale genome demonstrates co-option of cell cycle regulation during the evolution of multicellularity.</title>
        <authorList>
            <person name="Hanschen E.R."/>
            <person name="Marriage T.N."/>
            <person name="Ferris P.J."/>
            <person name="Hamaji T."/>
            <person name="Toyoda A."/>
            <person name="Fujiyama A."/>
            <person name="Neme R."/>
            <person name="Noguchi H."/>
            <person name="Minakuchi Y."/>
            <person name="Suzuki M."/>
            <person name="Kawai-Toyooka H."/>
            <person name="Smith D.R."/>
            <person name="Sparks H."/>
            <person name="Anderson J."/>
            <person name="Bakaric R."/>
            <person name="Luria V."/>
            <person name="Karger A."/>
            <person name="Kirschner M.W."/>
            <person name="Durand P.M."/>
            <person name="Michod R.E."/>
            <person name="Nozaki H."/>
            <person name="Olson B.J."/>
        </authorList>
    </citation>
    <scope>NUCLEOTIDE SEQUENCE [LARGE SCALE GENOMIC DNA]</scope>
    <source>
        <strain evidence="5">NIES-2863</strain>
    </source>
</reference>
<gene>
    <name evidence="4" type="ORF">GPECTOR_54g249</name>
</gene>
<evidence type="ECO:0000259" key="3">
    <source>
        <dbReference type="Pfam" id="PF01734"/>
    </source>
</evidence>
<dbReference type="GO" id="GO:0005737">
    <property type="term" value="C:cytoplasm"/>
    <property type="evidence" value="ECO:0007669"/>
    <property type="project" value="TreeGrafter"/>
</dbReference>
<sequence>MVGSSSGAFIAAFAYCRVCPREALRLAWRLVLEHGILERPAGLLGVWGAIVRCWLEALLPPDAAERCNRGGLQVVATELPGLRVVTFTGFRSKQDLIQVLCASAHVPFVMDLTPAARYRGAALFDGTFRYLLQGCGSGLVPGHPVDLSRGTNGGKSAGGCAGANGGGPLLAGPHAGGAQVLVLDPRADGALRQSWRLVDCLRALTVEGASGIMARGSAYGATLGMEAVLPGLQQLG</sequence>
<dbReference type="GO" id="GO:0004806">
    <property type="term" value="F:triacylglycerol lipase activity"/>
    <property type="evidence" value="ECO:0007669"/>
    <property type="project" value="TreeGrafter"/>
</dbReference>
<dbReference type="InterPro" id="IPR033562">
    <property type="entry name" value="PLPL"/>
</dbReference>
<feature type="domain" description="PNPLA" evidence="3">
    <location>
        <begin position="1"/>
        <end position="129"/>
    </location>
</feature>
<dbReference type="GO" id="GO:0055088">
    <property type="term" value="P:lipid homeostasis"/>
    <property type="evidence" value="ECO:0007669"/>
    <property type="project" value="TreeGrafter"/>
</dbReference>
<dbReference type="EC" id="3.1.1.-" evidence="2"/>
<comment type="caution">
    <text evidence="4">The sequence shown here is derived from an EMBL/GenBank/DDBJ whole genome shotgun (WGS) entry which is preliminary data.</text>
</comment>
<dbReference type="InterPro" id="IPR016035">
    <property type="entry name" value="Acyl_Trfase/lysoPLipase"/>
</dbReference>
<dbReference type="EMBL" id="LSYV01000055">
    <property type="protein sequence ID" value="KXZ45507.1"/>
    <property type="molecule type" value="Genomic_DNA"/>
</dbReference>
<dbReference type="OrthoDB" id="197155at2759"/>
<organism evidence="4 5">
    <name type="scientific">Gonium pectorale</name>
    <name type="common">Green alga</name>
    <dbReference type="NCBI Taxonomy" id="33097"/>
    <lineage>
        <taxon>Eukaryota</taxon>
        <taxon>Viridiplantae</taxon>
        <taxon>Chlorophyta</taxon>
        <taxon>core chlorophytes</taxon>
        <taxon>Chlorophyceae</taxon>
        <taxon>CS clade</taxon>
        <taxon>Chlamydomonadales</taxon>
        <taxon>Volvocaceae</taxon>
        <taxon>Gonium</taxon>
    </lineage>
</organism>
<comment type="similarity">
    <text evidence="2">Belongs to the patatin family.</text>
</comment>
<protein>
    <recommendedName>
        <fullName evidence="2">Patatin</fullName>
        <ecNumber evidence="2">3.1.1.-</ecNumber>
    </recommendedName>
</protein>
<proteinExistence type="inferred from homology"/>
<evidence type="ECO:0000313" key="4">
    <source>
        <dbReference type="EMBL" id="KXZ45507.1"/>
    </source>
</evidence>
<dbReference type="PANTHER" id="PTHR12406:SF45">
    <property type="entry name" value="PATATIN"/>
    <property type="match status" value="1"/>
</dbReference>
<dbReference type="Proteomes" id="UP000075714">
    <property type="component" value="Unassembled WGS sequence"/>
</dbReference>
<keyword evidence="2" id="KW-0378">Hydrolase</keyword>
<dbReference type="PANTHER" id="PTHR12406">
    <property type="entry name" value="CALCIUM-INDEPENDENT PHOSPHOLIPASE A2 IPLA2 -RELATED"/>
    <property type="match status" value="1"/>
</dbReference>
<dbReference type="GO" id="GO:0016020">
    <property type="term" value="C:membrane"/>
    <property type="evidence" value="ECO:0007669"/>
    <property type="project" value="TreeGrafter"/>
</dbReference>
<evidence type="ECO:0000256" key="1">
    <source>
        <dbReference type="ARBA" id="ARBA00023098"/>
    </source>
</evidence>
<dbReference type="AlphaFoldDB" id="A0A150G6N4"/>
<evidence type="ECO:0000313" key="5">
    <source>
        <dbReference type="Proteomes" id="UP000075714"/>
    </source>
</evidence>
<keyword evidence="5" id="KW-1185">Reference proteome</keyword>
<dbReference type="SUPFAM" id="SSF52151">
    <property type="entry name" value="FabD/lysophospholipase-like"/>
    <property type="match status" value="1"/>
</dbReference>
<evidence type="ECO:0000256" key="2">
    <source>
        <dbReference type="RuleBase" id="RU361262"/>
    </source>
</evidence>
<name>A0A150G6N4_GONPE</name>
<keyword evidence="2" id="KW-0442">Lipid degradation</keyword>